<evidence type="ECO:0000313" key="8">
    <source>
        <dbReference type="EMBL" id="GAT70473.1"/>
    </source>
</evidence>
<evidence type="ECO:0000259" key="7">
    <source>
        <dbReference type="PROSITE" id="PS50110"/>
    </source>
</evidence>
<feature type="domain" description="HTH luxR-type" evidence="6">
    <location>
        <begin position="146"/>
        <end position="211"/>
    </location>
</feature>
<dbReference type="Pfam" id="PF00196">
    <property type="entry name" value="GerE"/>
    <property type="match status" value="1"/>
</dbReference>
<dbReference type="PROSITE" id="PS50110">
    <property type="entry name" value="RESPONSE_REGULATORY"/>
    <property type="match status" value="1"/>
</dbReference>
<dbReference type="PANTHER" id="PTHR43214:SF24">
    <property type="entry name" value="TRANSCRIPTIONAL REGULATORY PROTEIN NARL-RELATED"/>
    <property type="match status" value="1"/>
</dbReference>
<reference evidence="9" key="2">
    <citation type="submission" date="2016-04" db="EMBL/GenBank/DDBJ databases">
        <title>Planomonospora sphaerica JCM9374 whole genome shotgun sequence.</title>
        <authorList>
            <person name="Suzuki T."/>
            <person name="Dohra H."/>
            <person name="Kodani S."/>
        </authorList>
    </citation>
    <scope>NUCLEOTIDE SEQUENCE [LARGE SCALE GENOMIC DNA]</scope>
    <source>
        <strain evidence="9">JCM 9374</strain>
    </source>
</reference>
<organism evidence="8 9">
    <name type="scientific">Planomonospora sphaerica</name>
    <dbReference type="NCBI Taxonomy" id="161355"/>
    <lineage>
        <taxon>Bacteria</taxon>
        <taxon>Bacillati</taxon>
        <taxon>Actinomycetota</taxon>
        <taxon>Actinomycetes</taxon>
        <taxon>Streptosporangiales</taxon>
        <taxon>Streptosporangiaceae</taxon>
        <taxon>Planomonospora</taxon>
    </lineage>
</organism>
<feature type="domain" description="Response regulatory" evidence="7">
    <location>
        <begin position="7"/>
        <end position="120"/>
    </location>
</feature>
<keyword evidence="9" id="KW-1185">Reference proteome</keyword>
<dbReference type="InterPro" id="IPR000792">
    <property type="entry name" value="Tscrpt_reg_LuxR_C"/>
</dbReference>
<keyword evidence="2" id="KW-0805">Transcription regulation</keyword>
<evidence type="ECO:0000256" key="1">
    <source>
        <dbReference type="ARBA" id="ARBA00022553"/>
    </source>
</evidence>
<evidence type="ECO:0000313" key="9">
    <source>
        <dbReference type="Proteomes" id="UP000077701"/>
    </source>
</evidence>
<dbReference type="SMART" id="SM00448">
    <property type="entry name" value="REC"/>
    <property type="match status" value="1"/>
</dbReference>
<evidence type="ECO:0000256" key="3">
    <source>
        <dbReference type="ARBA" id="ARBA00023125"/>
    </source>
</evidence>
<keyword evidence="1 5" id="KW-0597">Phosphoprotein</keyword>
<proteinExistence type="predicted"/>
<dbReference type="STRING" id="161355.PS9374_06155"/>
<feature type="modified residue" description="4-aspartylphosphate" evidence="5">
    <location>
        <position position="57"/>
    </location>
</feature>
<name>A0A161MEM4_9ACTN</name>
<dbReference type="InterPro" id="IPR011006">
    <property type="entry name" value="CheY-like_superfamily"/>
</dbReference>
<comment type="caution">
    <text evidence="8">The sequence shown here is derived from an EMBL/GenBank/DDBJ whole genome shotgun (WGS) entry which is preliminary data.</text>
</comment>
<dbReference type="SUPFAM" id="SSF46894">
    <property type="entry name" value="C-terminal effector domain of the bipartite response regulators"/>
    <property type="match status" value="1"/>
</dbReference>
<dbReference type="GO" id="GO:0006355">
    <property type="term" value="P:regulation of DNA-templated transcription"/>
    <property type="evidence" value="ECO:0007669"/>
    <property type="project" value="InterPro"/>
</dbReference>
<dbReference type="PROSITE" id="PS50043">
    <property type="entry name" value="HTH_LUXR_2"/>
    <property type="match status" value="1"/>
</dbReference>
<evidence type="ECO:0000256" key="2">
    <source>
        <dbReference type="ARBA" id="ARBA00023015"/>
    </source>
</evidence>
<dbReference type="CDD" id="cd17535">
    <property type="entry name" value="REC_NarL-like"/>
    <property type="match status" value="1"/>
</dbReference>
<dbReference type="InterPro" id="IPR039420">
    <property type="entry name" value="WalR-like"/>
</dbReference>
<dbReference type="AlphaFoldDB" id="A0A161MEM4"/>
<dbReference type="OrthoDB" id="9814495at2"/>
<dbReference type="InterPro" id="IPR001789">
    <property type="entry name" value="Sig_transdc_resp-reg_receiver"/>
</dbReference>
<reference evidence="8 9" key="1">
    <citation type="journal article" date="2016" name="Genome Announc.">
        <title>Draft Genome Sequence of Planomonospora sphaerica JCM9374, a Rare Actinomycete.</title>
        <authorList>
            <person name="Dohra H."/>
            <person name="Suzuki T."/>
            <person name="Inoue Y."/>
            <person name="Kodani S."/>
        </authorList>
    </citation>
    <scope>NUCLEOTIDE SEQUENCE [LARGE SCALE GENOMIC DNA]</scope>
    <source>
        <strain evidence="8 9">JCM 9374</strain>
    </source>
</reference>
<dbReference type="PRINTS" id="PR00038">
    <property type="entry name" value="HTHLUXR"/>
</dbReference>
<evidence type="ECO:0000256" key="4">
    <source>
        <dbReference type="ARBA" id="ARBA00023163"/>
    </source>
</evidence>
<protein>
    <submittedName>
        <fullName evidence="8">LuxR family transcriptional regulator</fullName>
    </submittedName>
</protein>
<dbReference type="SUPFAM" id="SSF52172">
    <property type="entry name" value="CheY-like"/>
    <property type="match status" value="1"/>
</dbReference>
<dbReference type="RefSeq" id="WP_068902720.1">
    <property type="nucleotide sequence ID" value="NZ_BDCX01000017.1"/>
</dbReference>
<dbReference type="Gene3D" id="3.40.50.2300">
    <property type="match status" value="1"/>
</dbReference>
<sequence length="214" mass="23325">MTEPEIRVLIADDHEIVRTGLRMILESHGVVVAGEAADGVEAVESARRLRPDVVLLDIEMPRLDGIEVTKLLARQSLRVVILTSFDSDNYVYAALRNGACGYVLKHGGPALLIEALHAAMAGDALVSPSITVRLLRHLARRTGTAGTFTGEPLTEREKQVLSLLARGRSNDEIARSMVIAPSTVKTHVQSVQRKLGARNRVELAAWAWETGHVE</sequence>
<accession>A0A161MEM4</accession>
<keyword evidence="4" id="KW-0804">Transcription</keyword>
<dbReference type="Pfam" id="PF00072">
    <property type="entry name" value="Response_reg"/>
    <property type="match status" value="1"/>
</dbReference>
<dbReference type="PROSITE" id="PS00622">
    <property type="entry name" value="HTH_LUXR_1"/>
    <property type="match status" value="1"/>
</dbReference>
<gene>
    <name evidence="8" type="ORF">PS9374_06155</name>
</gene>
<dbReference type="CDD" id="cd06170">
    <property type="entry name" value="LuxR_C_like"/>
    <property type="match status" value="1"/>
</dbReference>
<dbReference type="GO" id="GO:0000160">
    <property type="term" value="P:phosphorelay signal transduction system"/>
    <property type="evidence" value="ECO:0007669"/>
    <property type="project" value="InterPro"/>
</dbReference>
<evidence type="ECO:0000259" key="6">
    <source>
        <dbReference type="PROSITE" id="PS50043"/>
    </source>
</evidence>
<dbReference type="Proteomes" id="UP000077701">
    <property type="component" value="Unassembled WGS sequence"/>
</dbReference>
<evidence type="ECO:0000256" key="5">
    <source>
        <dbReference type="PROSITE-ProRule" id="PRU00169"/>
    </source>
</evidence>
<dbReference type="InterPro" id="IPR016032">
    <property type="entry name" value="Sig_transdc_resp-reg_C-effctor"/>
</dbReference>
<dbReference type="SMART" id="SM00421">
    <property type="entry name" value="HTH_LUXR"/>
    <property type="match status" value="1"/>
</dbReference>
<dbReference type="InterPro" id="IPR058245">
    <property type="entry name" value="NreC/VraR/RcsB-like_REC"/>
</dbReference>
<dbReference type="EMBL" id="BDCX01000017">
    <property type="protein sequence ID" value="GAT70473.1"/>
    <property type="molecule type" value="Genomic_DNA"/>
</dbReference>
<dbReference type="PANTHER" id="PTHR43214">
    <property type="entry name" value="TWO-COMPONENT RESPONSE REGULATOR"/>
    <property type="match status" value="1"/>
</dbReference>
<keyword evidence="3" id="KW-0238">DNA-binding</keyword>
<dbReference type="GO" id="GO:0003677">
    <property type="term" value="F:DNA binding"/>
    <property type="evidence" value="ECO:0007669"/>
    <property type="project" value="UniProtKB-KW"/>
</dbReference>